<dbReference type="SUPFAM" id="SSF48452">
    <property type="entry name" value="TPR-like"/>
    <property type="match status" value="1"/>
</dbReference>
<protein>
    <submittedName>
        <fullName evidence="6">Klc4 protein</fullName>
    </submittedName>
</protein>
<gene>
    <name evidence="6" type="primary">Klc4</name>
    <name evidence="6" type="ORF">SNEC2469_LOCUS33317</name>
</gene>
<evidence type="ECO:0000313" key="6">
    <source>
        <dbReference type="EMBL" id="CAE7938866.1"/>
    </source>
</evidence>
<keyword evidence="4" id="KW-0175">Coiled coil</keyword>
<keyword evidence="7" id="KW-1185">Reference proteome</keyword>
<dbReference type="PROSITE" id="PS50293">
    <property type="entry name" value="TPR_REGION"/>
    <property type="match status" value="1"/>
</dbReference>
<dbReference type="EMBL" id="CAJNJA010087330">
    <property type="protein sequence ID" value="CAE7938866.1"/>
    <property type="molecule type" value="Genomic_DNA"/>
</dbReference>
<dbReference type="Proteomes" id="UP000601435">
    <property type="component" value="Unassembled WGS sequence"/>
</dbReference>
<dbReference type="PANTHER" id="PTHR45641:SF19">
    <property type="entry name" value="NEPHROCYSTIN-3"/>
    <property type="match status" value="1"/>
</dbReference>
<evidence type="ECO:0000256" key="4">
    <source>
        <dbReference type="SAM" id="Coils"/>
    </source>
</evidence>
<keyword evidence="1" id="KW-0677">Repeat</keyword>
<accession>A0A813C3T8</accession>
<evidence type="ECO:0000256" key="2">
    <source>
        <dbReference type="ARBA" id="ARBA00022803"/>
    </source>
</evidence>
<feature type="coiled-coil region" evidence="4">
    <location>
        <begin position="70"/>
        <end position="97"/>
    </location>
</feature>
<feature type="repeat" description="TPR" evidence="3">
    <location>
        <begin position="201"/>
        <end position="234"/>
    </location>
</feature>
<dbReference type="Gene3D" id="1.25.40.10">
    <property type="entry name" value="Tetratricopeptide repeat domain"/>
    <property type="match status" value="1"/>
</dbReference>
<dbReference type="PANTHER" id="PTHR45641">
    <property type="entry name" value="TETRATRICOPEPTIDE REPEAT PROTEIN (AFU_ORTHOLOGUE AFUA_6G03870)"/>
    <property type="match status" value="1"/>
</dbReference>
<evidence type="ECO:0000256" key="1">
    <source>
        <dbReference type="ARBA" id="ARBA00022737"/>
    </source>
</evidence>
<organism evidence="6 7">
    <name type="scientific">Symbiodinium necroappetens</name>
    <dbReference type="NCBI Taxonomy" id="1628268"/>
    <lineage>
        <taxon>Eukaryota</taxon>
        <taxon>Sar</taxon>
        <taxon>Alveolata</taxon>
        <taxon>Dinophyceae</taxon>
        <taxon>Suessiales</taxon>
        <taxon>Symbiodiniaceae</taxon>
        <taxon>Symbiodinium</taxon>
    </lineage>
</organism>
<feature type="compositionally biased region" description="Basic and acidic residues" evidence="5">
    <location>
        <begin position="302"/>
        <end position="318"/>
    </location>
</feature>
<dbReference type="OrthoDB" id="441582at2759"/>
<sequence length="331" mass="35864">MRLARAQQRGVGKLLAGIPRLTYHASAFAISRSASTSPPSASASSTSNTYINLGKFETLGADAGRAATGLAYLEETLRVQEAEYAAEEEELRKTTKAMPLAMSLHEVGRQHHQLGDPAQAILFYERAKGLVEDAISVRMGSSSSGKRTKALTYALFTKSEVCSSLGAAYHDAGQAGEALQEHQQALELRKEIVGKEHPGVAECVNNLGNIYFARGSYQKAAEHFEQALAILAASCPDTPFVALTLYNLGLCRAHLGQPQPAVRGLARPLNKIPWKARGLFFLGKEAALKRALRLAERLLGSEHRQAMRQSERSGEGHGHGPKKPRRAEEVQ</sequence>
<keyword evidence="2 3" id="KW-0802">TPR repeat</keyword>
<dbReference type="PROSITE" id="PS50005">
    <property type="entry name" value="TPR"/>
    <property type="match status" value="2"/>
</dbReference>
<dbReference type="Pfam" id="PF13424">
    <property type="entry name" value="TPR_12"/>
    <property type="match status" value="1"/>
</dbReference>
<feature type="region of interest" description="Disordered" evidence="5">
    <location>
        <begin position="302"/>
        <end position="331"/>
    </location>
</feature>
<evidence type="ECO:0000313" key="7">
    <source>
        <dbReference type="Proteomes" id="UP000601435"/>
    </source>
</evidence>
<proteinExistence type="predicted"/>
<dbReference type="InterPro" id="IPR011990">
    <property type="entry name" value="TPR-like_helical_dom_sf"/>
</dbReference>
<name>A0A813C3T8_9DINO</name>
<reference evidence="6" key="1">
    <citation type="submission" date="2021-02" db="EMBL/GenBank/DDBJ databases">
        <authorList>
            <person name="Dougan E. K."/>
            <person name="Rhodes N."/>
            <person name="Thang M."/>
            <person name="Chan C."/>
        </authorList>
    </citation>
    <scope>NUCLEOTIDE SEQUENCE</scope>
</reference>
<dbReference type="SMART" id="SM00028">
    <property type="entry name" value="TPR"/>
    <property type="match status" value="3"/>
</dbReference>
<dbReference type="InterPro" id="IPR019734">
    <property type="entry name" value="TPR_rpt"/>
</dbReference>
<comment type="caution">
    <text evidence="6">The sequence shown here is derived from an EMBL/GenBank/DDBJ whole genome shotgun (WGS) entry which is preliminary data.</text>
</comment>
<evidence type="ECO:0000256" key="5">
    <source>
        <dbReference type="SAM" id="MobiDB-lite"/>
    </source>
</evidence>
<evidence type="ECO:0000256" key="3">
    <source>
        <dbReference type="PROSITE-ProRule" id="PRU00339"/>
    </source>
</evidence>
<feature type="repeat" description="TPR" evidence="3">
    <location>
        <begin position="159"/>
        <end position="192"/>
    </location>
</feature>
<dbReference type="AlphaFoldDB" id="A0A813C3T8"/>